<dbReference type="PANTHER" id="PTHR43313:SF1">
    <property type="entry name" value="3BETA-HYDROXYSTEROID DEHYDROGENASE DHS-16"/>
    <property type="match status" value="1"/>
</dbReference>
<keyword evidence="1" id="KW-0812">Transmembrane</keyword>
<evidence type="ECO:0000256" key="1">
    <source>
        <dbReference type="SAM" id="Phobius"/>
    </source>
</evidence>
<dbReference type="Pfam" id="PF08643">
    <property type="entry name" value="DUF1776"/>
    <property type="match status" value="1"/>
</dbReference>
<protein>
    <submittedName>
        <fullName evidence="2">DUF1776-domain-containing protein</fullName>
    </submittedName>
</protein>
<keyword evidence="1" id="KW-0472">Membrane</keyword>
<name>A0A6A6USG8_9PEZI</name>
<dbReference type="AlphaFoldDB" id="A0A6A6USG8"/>
<sequence length="413" mass="45661">MSSGDQHHLNSLDRASESVRSFVVNDIWEYGKAAEKTATQIVRESIHQVNQVLGVSIPIPDLPKPKSSPQLLLTPKAGFFNSSQDWIVRNKTKSAIFFAVVSASAVYAVYYYNQRASKRKTRRAKRSKQGARKEVVVIIGTPGSAVVRSISLDLEKRGFIVYIIAISHDDITTIQSESRPDIKPLRLEIDDPFQTEAAIQQFHSILDSRHQSFPGATPHTLDLTGVVIAPDLTYHQLKRIDSIAADVWTDEFSTKVTLTINASGAFLPLVIEHQARVLILTPTITYSLSPPLHAVETTMVGALEGYTRALQRELHSSGVHVSHLKLGAFDFGALTPRAQQVRASDSRKYANPCELHHKVFDALTMKRPFGTSSVGSGSVLYGIIGSLPTTLVDLMISKSQLKDRMRTALYKLH</sequence>
<dbReference type="InterPro" id="IPR036291">
    <property type="entry name" value="NAD(P)-bd_dom_sf"/>
</dbReference>
<keyword evidence="3" id="KW-1185">Reference proteome</keyword>
<dbReference type="OrthoDB" id="5308060at2759"/>
<proteinExistence type="predicted"/>
<evidence type="ECO:0000313" key="2">
    <source>
        <dbReference type="EMBL" id="KAF2675279.1"/>
    </source>
</evidence>
<gene>
    <name evidence="2" type="ORF">BT63DRAFT_474917</name>
</gene>
<dbReference type="Proteomes" id="UP000799302">
    <property type="component" value="Unassembled WGS sequence"/>
</dbReference>
<organism evidence="2 3">
    <name type="scientific">Microthyrium microscopicum</name>
    <dbReference type="NCBI Taxonomy" id="703497"/>
    <lineage>
        <taxon>Eukaryota</taxon>
        <taxon>Fungi</taxon>
        <taxon>Dikarya</taxon>
        <taxon>Ascomycota</taxon>
        <taxon>Pezizomycotina</taxon>
        <taxon>Dothideomycetes</taxon>
        <taxon>Dothideomycetes incertae sedis</taxon>
        <taxon>Microthyriales</taxon>
        <taxon>Microthyriaceae</taxon>
        <taxon>Microthyrium</taxon>
    </lineage>
</organism>
<keyword evidence="1" id="KW-1133">Transmembrane helix</keyword>
<reference evidence="2" key="1">
    <citation type="journal article" date="2020" name="Stud. Mycol.">
        <title>101 Dothideomycetes genomes: a test case for predicting lifestyles and emergence of pathogens.</title>
        <authorList>
            <person name="Haridas S."/>
            <person name="Albert R."/>
            <person name="Binder M."/>
            <person name="Bloem J."/>
            <person name="Labutti K."/>
            <person name="Salamov A."/>
            <person name="Andreopoulos B."/>
            <person name="Baker S."/>
            <person name="Barry K."/>
            <person name="Bills G."/>
            <person name="Bluhm B."/>
            <person name="Cannon C."/>
            <person name="Castanera R."/>
            <person name="Culley D."/>
            <person name="Daum C."/>
            <person name="Ezra D."/>
            <person name="Gonzalez J."/>
            <person name="Henrissat B."/>
            <person name="Kuo A."/>
            <person name="Liang C."/>
            <person name="Lipzen A."/>
            <person name="Lutzoni F."/>
            <person name="Magnuson J."/>
            <person name="Mondo S."/>
            <person name="Nolan M."/>
            <person name="Ohm R."/>
            <person name="Pangilinan J."/>
            <person name="Park H.-J."/>
            <person name="Ramirez L."/>
            <person name="Alfaro M."/>
            <person name="Sun H."/>
            <person name="Tritt A."/>
            <person name="Yoshinaga Y."/>
            <person name="Zwiers L.-H."/>
            <person name="Turgeon B."/>
            <person name="Goodwin S."/>
            <person name="Spatafora J."/>
            <person name="Crous P."/>
            <person name="Grigoriev I."/>
        </authorList>
    </citation>
    <scope>NUCLEOTIDE SEQUENCE</scope>
    <source>
        <strain evidence="2">CBS 115976</strain>
    </source>
</reference>
<dbReference type="InterPro" id="IPR013952">
    <property type="entry name" value="DUF1776_fun"/>
</dbReference>
<dbReference type="PANTHER" id="PTHR43313">
    <property type="entry name" value="SHORT-CHAIN DEHYDROGENASE/REDUCTASE FAMILY 9C"/>
    <property type="match status" value="1"/>
</dbReference>
<evidence type="ECO:0000313" key="3">
    <source>
        <dbReference type="Proteomes" id="UP000799302"/>
    </source>
</evidence>
<accession>A0A6A6USG8</accession>
<dbReference type="EMBL" id="MU004230">
    <property type="protein sequence ID" value="KAF2675279.1"/>
    <property type="molecule type" value="Genomic_DNA"/>
</dbReference>
<dbReference type="SUPFAM" id="SSF51735">
    <property type="entry name" value="NAD(P)-binding Rossmann-fold domains"/>
    <property type="match status" value="1"/>
</dbReference>
<dbReference type="Gene3D" id="3.40.50.720">
    <property type="entry name" value="NAD(P)-binding Rossmann-like Domain"/>
    <property type="match status" value="1"/>
</dbReference>
<feature type="transmembrane region" description="Helical" evidence="1">
    <location>
        <begin position="95"/>
        <end position="113"/>
    </location>
</feature>